<reference evidence="2 3" key="1">
    <citation type="submission" date="2018-06" db="EMBL/GenBank/DDBJ databases">
        <title>Comparative genomics reveals the genomic features of Rhizophagus irregularis, R. cerebriforme, R. diaphanum and Gigaspora rosea, and their symbiotic lifestyle signature.</title>
        <authorList>
            <person name="Morin E."/>
            <person name="San Clemente H."/>
            <person name="Chen E.C.H."/>
            <person name="De La Providencia I."/>
            <person name="Hainaut M."/>
            <person name="Kuo A."/>
            <person name="Kohler A."/>
            <person name="Murat C."/>
            <person name="Tang N."/>
            <person name="Roy S."/>
            <person name="Loubradou J."/>
            <person name="Henrissat B."/>
            <person name="Grigoriev I.V."/>
            <person name="Corradi N."/>
            <person name="Roux C."/>
            <person name="Martin F.M."/>
        </authorList>
    </citation>
    <scope>NUCLEOTIDE SEQUENCE [LARGE SCALE GENOMIC DNA]</scope>
    <source>
        <strain evidence="2 3">DAOM 194757</strain>
    </source>
</reference>
<protein>
    <submittedName>
        <fullName evidence="2">Uncharacterized protein</fullName>
    </submittedName>
</protein>
<name>A0A397V2D0_9GLOM</name>
<accession>A0A397V2D0</accession>
<keyword evidence="3" id="KW-1185">Reference proteome</keyword>
<dbReference type="Proteomes" id="UP000266673">
    <property type="component" value="Unassembled WGS sequence"/>
</dbReference>
<feature type="region of interest" description="Disordered" evidence="1">
    <location>
        <begin position="327"/>
        <end position="380"/>
    </location>
</feature>
<evidence type="ECO:0000256" key="1">
    <source>
        <dbReference type="SAM" id="MobiDB-lite"/>
    </source>
</evidence>
<evidence type="ECO:0000313" key="2">
    <source>
        <dbReference type="EMBL" id="RIB16565.1"/>
    </source>
</evidence>
<feature type="compositionally biased region" description="Polar residues" evidence="1">
    <location>
        <begin position="327"/>
        <end position="337"/>
    </location>
</feature>
<feature type="compositionally biased region" description="Basic and acidic residues" evidence="1">
    <location>
        <begin position="135"/>
        <end position="151"/>
    </location>
</feature>
<feature type="compositionally biased region" description="Basic residues" evidence="1">
    <location>
        <begin position="344"/>
        <end position="375"/>
    </location>
</feature>
<dbReference type="AlphaFoldDB" id="A0A397V2D0"/>
<dbReference type="OrthoDB" id="2493171at2759"/>
<organism evidence="2 3">
    <name type="scientific">Gigaspora rosea</name>
    <dbReference type="NCBI Taxonomy" id="44941"/>
    <lineage>
        <taxon>Eukaryota</taxon>
        <taxon>Fungi</taxon>
        <taxon>Fungi incertae sedis</taxon>
        <taxon>Mucoromycota</taxon>
        <taxon>Glomeromycotina</taxon>
        <taxon>Glomeromycetes</taxon>
        <taxon>Diversisporales</taxon>
        <taxon>Gigasporaceae</taxon>
        <taxon>Gigaspora</taxon>
    </lineage>
</organism>
<evidence type="ECO:0000313" key="3">
    <source>
        <dbReference type="Proteomes" id="UP000266673"/>
    </source>
</evidence>
<dbReference type="EMBL" id="QKWP01000666">
    <property type="protein sequence ID" value="RIB16565.1"/>
    <property type="molecule type" value="Genomic_DNA"/>
</dbReference>
<comment type="caution">
    <text evidence="2">The sequence shown here is derived from an EMBL/GenBank/DDBJ whole genome shotgun (WGS) entry which is preliminary data.</text>
</comment>
<feature type="region of interest" description="Disordered" evidence="1">
    <location>
        <begin position="125"/>
        <end position="158"/>
    </location>
</feature>
<proteinExistence type="predicted"/>
<sequence length="461" mass="53758">MTDNQLTKFQEIINEIFGNDYIDNSQLLQALKLVLEIFEDIIDSKNEEAVLAKKGDYVKMDKNMTVRVKNNRPEASDWYQRSAEEGNIEGYFKAQARIGLCCENKNRAKKNSNISSSIYNQKLDQVPDTNFKNQPKLDKQSRLDERSDTNRTHKAKYCYQNNSNATDASIVDKVNRVKLDIYWFQKPQKMRGIFQVDPGYQDGIEIKPNIEAPKLDNESSYEKIAPNPISGYLEEPENAGDDAETWYPCNDEIPEDWLGLNDCKDFVTSIIEDEFKSGERIEYIDKAEKAQISQNNYLLNGIRVEHDEHRASTKYLKPMKIYRASRTRNSYQDSIKSNNDRSKTKGRIGPKHLRKAKTKNNWKTKTPNKQKRKRADKLDYTTTTSIYANSNKDKKTKVEKDNYDASIYHRKSAEIDMAAKWMSGNKDINGCMKEFQLRVWKYKKTIEWIPFDRLSDVKEID</sequence>
<gene>
    <name evidence="2" type="ORF">C2G38_2189598</name>
</gene>